<protein>
    <recommendedName>
        <fullName evidence="4">BZIP domain-containing protein</fullName>
    </recommendedName>
</protein>
<evidence type="ECO:0000313" key="2">
    <source>
        <dbReference type="EMBL" id="CAB9526657.1"/>
    </source>
</evidence>
<reference evidence="2" key="1">
    <citation type="submission" date="2020-06" db="EMBL/GenBank/DDBJ databases">
        <authorList>
            <consortium name="Plant Systems Biology data submission"/>
        </authorList>
    </citation>
    <scope>NUCLEOTIDE SEQUENCE</scope>
    <source>
        <strain evidence="2">D6</strain>
    </source>
</reference>
<dbReference type="Proteomes" id="UP001153069">
    <property type="component" value="Unassembled WGS sequence"/>
</dbReference>
<evidence type="ECO:0000256" key="1">
    <source>
        <dbReference type="SAM" id="MobiDB-lite"/>
    </source>
</evidence>
<proteinExistence type="predicted"/>
<feature type="region of interest" description="Disordered" evidence="1">
    <location>
        <begin position="243"/>
        <end position="284"/>
    </location>
</feature>
<evidence type="ECO:0000313" key="3">
    <source>
        <dbReference type="Proteomes" id="UP001153069"/>
    </source>
</evidence>
<comment type="caution">
    <text evidence="2">The sequence shown here is derived from an EMBL/GenBank/DDBJ whole genome shotgun (WGS) entry which is preliminary data.</text>
</comment>
<feature type="compositionally biased region" description="Basic and acidic residues" evidence="1">
    <location>
        <begin position="255"/>
        <end position="273"/>
    </location>
</feature>
<feature type="region of interest" description="Disordered" evidence="1">
    <location>
        <begin position="1"/>
        <end position="31"/>
    </location>
</feature>
<evidence type="ECO:0008006" key="4">
    <source>
        <dbReference type="Google" id="ProtNLM"/>
    </source>
</evidence>
<dbReference type="EMBL" id="CAICTM010001862">
    <property type="protein sequence ID" value="CAB9526657.1"/>
    <property type="molecule type" value="Genomic_DNA"/>
</dbReference>
<feature type="compositionally biased region" description="Basic residues" evidence="1">
    <location>
        <begin position="274"/>
        <end position="284"/>
    </location>
</feature>
<keyword evidence="3" id="KW-1185">Reference proteome</keyword>
<sequence>MTTVYQTEDLNVFGHDKRGGDSDGGTSPTPASIVSLASEMFGNAPGLVTDPEQYVPMSMSDLFEGALGDDEIPSLLNFTPSSTPDEGDSEEALQLISDAPIPQERTQVSPVEITPATAPRTNFVPISPAPALPELAPAPAKQSVKRVSVSLPATNVPLQKKIKIAAKVCSSGTAAYRPTTAQVLQTIQPMTALPSSAAVNGTRPAPNGVNTSTAHVRALTGTNGAAVCLDAIEKALQESGTMIKPDCASSNSSADGKDMSTEEKARQSRDRNRQHARNTRVRKKAYVEELKRTLNQLVDERDGILHQRRLEQQGLMEQKNVRFRVIEDFLNLRGRNEPDPNRWGLILEEGFCFRLPRADIPGVSCSSGGGSEAQSCHPYPLGTSKKILTGVKPVMEDASMVTSLLQSLGASLLSVSYQCHRDSFMMENTCAVLTWTATSSGAVTKGAASEFTIDGNIRAEFNPISNKLVSMEFSF</sequence>
<name>A0A9N8ERC2_9STRA</name>
<organism evidence="2 3">
    <name type="scientific">Seminavis robusta</name>
    <dbReference type="NCBI Taxonomy" id="568900"/>
    <lineage>
        <taxon>Eukaryota</taxon>
        <taxon>Sar</taxon>
        <taxon>Stramenopiles</taxon>
        <taxon>Ochrophyta</taxon>
        <taxon>Bacillariophyta</taxon>
        <taxon>Bacillariophyceae</taxon>
        <taxon>Bacillariophycidae</taxon>
        <taxon>Naviculales</taxon>
        <taxon>Naviculaceae</taxon>
        <taxon>Seminavis</taxon>
    </lineage>
</organism>
<gene>
    <name evidence="2" type="ORF">SEMRO_1864_G302390.1</name>
</gene>
<dbReference type="AlphaFoldDB" id="A0A9N8ERC2"/>
<dbReference type="CDD" id="cd14809">
    <property type="entry name" value="bZIP_AUREO-like"/>
    <property type="match status" value="1"/>
</dbReference>
<dbReference type="OrthoDB" id="48123at2759"/>
<accession>A0A9N8ERC2</accession>